<dbReference type="EMBL" id="CP036455">
    <property type="protein sequence ID" value="QBI55865.1"/>
    <property type="molecule type" value="Genomic_DNA"/>
</dbReference>
<protein>
    <submittedName>
        <fullName evidence="2">Uncharacterized protein</fullName>
    </submittedName>
</protein>
<accession>A0A4P6Q5B2</accession>
<dbReference type="KEGG" id="strr:EKD16_20525"/>
<dbReference type="RefSeq" id="WP_242677079.1">
    <property type="nucleotide sequence ID" value="NZ_CP036455.1"/>
</dbReference>
<sequence length="52" mass="5411">MSASTAQTAPSGLRKRESARIGAGVAERLRAEAPVWGGRMPCGAVAVRMSVR</sequence>
<evidence type="ECO:0000313" key="3">
    <source>
        <dbReference type="Proteomes" id="UP000292235"/>
    </source>
</evidence>
<keyword evidence="3" id="KW-1185">Reference proteome</keyword>
<reference evidence="2 3" key="1">
    <citation type="submission" date="2019-02" db="EMBL/GenBank/DDBJ databases">
        <authorList>
            <person name="Khodamoradi S."/>
            <person name="Hahnke R.L."/>
            <person name="Kaempfer P."/>
            <person name="Schumann P."/>
            <person name="Rohde M."/>
            <person name="Steinert M."/>
            <person name="Luzhetskyy A."/>
            <person name="Wink J."/>
            <person name="Ruckert C."/>
        </authorList>
    </citation>
    <scope>NUCLEOTIDE SEQUENCE [LARGE SCALE GENOMIC DNA]</scope>
    <source>
        <strain evidence="2 3">M2</strain>
    </source>
</reference>
<dbReference type="AlphaFoldDB" id="A0A4P6Q5B2"/>
<evidence type="ECO:0000313" key="2">
    <source>
        <dbReference type="EMBL" id="QBI55865.1"/>
    </source>
</evidence>
<feature type="region of interest" description="Disordered" evidence="1">
    <location>
        <begin position="1"/>
        <end position="21"/>
    </location>
</feature>
<organism evidence="2 3">
    <name type="scientific">Streptomonospora litoralis</name>
    <dbReference type="NCBI Taxonomy" id="2498135"/>
    <lineage>
        <taxon>Bacteria</taxon>
        <taxon>Bacillati</taxon>
        <taxon>Actinomycetota</taxon>
        <taxon>Actinomycetes</taxon>
        <taxon>Streptosporangiales</taxon>
        <taxon>Nocardiopsidaceae</taxon>
        <taxon>Streptomonospora</taxon>
    </lineage>
</organism>
<evidence type="ECO:0000256" key="1">
    <source>
        <dbReference type="SAM" id="MobiDB-lite"/>
    </source>
</evidence>
<name>A0A4P6Q5B2_9ACTN</name>
<proteinExistence type="predicted"/>
<gene>
    <name evidence="2" type="ORF">EKD16_20525</name>
</gene>
<feature type="compositionally biased region" description="Polar residues" evidence="1">
    <location>
        <begin position="1"/>
        <end position="10"/>
    </location>
</feature>
<dbReference type="Proteomes" id="UP000292235">
    <property type="component" value="Chromosome"/>
</dbReference>